<feature type="domain" description="Type II secretion system protein GspB C-terminal" evidence="2">
    <location>
        <begin position="175"/>
        <end position="233"/>
    </location>
</feature>
<feature type="compositionally biased region" description="Low complexity" evidence="1">
    <location>
        <begin position="82"/>
        <end position="107"/>
    </location>
</feature>
<dbReference type="Proteomes" id="UP000295106">
    <property type="component" value="Unassembled WGS sequence"/>
</dbReference>
<dbReference type="InterPro" id="IPR032389">
    <property type="entry name" value="GspB_C"/>
</dbReference>
<protein>
    <submittedName>
        <fullName evidence="3">General secretion pathway protein B</fullName>
    </submittedName>
</protein>
<dbReference type="RefSeq" id="WP_132644207.1">
    <property type="nucleotide sequence ID" value="NZ_CP181386.1"/>
</dbReference>
<dbReference type="GeneID" id="99686781"/>
<dbReference type="Pfam" id="PF16537">
    <property type="entry name" value="T2SSB"/>
    <property type="match status" value="1"/>
</dbReference>
<reference evidence="3 4" key="1">
    <citation type="submission" date="2019-03" db="EMBL/GenBank/DDBJ databases">
        <title>Genomic Encyclopedia of Type Strains, Phase IV (KMG-IV): sequencing the most valuable type-strain genomes for metagenomic binning, comparative biology and taxonomic classification.</title>
        <authorList>
            <person name="Goeker M."/>
        </authorList>
    </citation>
    <scope>NUCLEOTIDE SEQUENCE [LARGE SCALE GENOMIC DNA]</scope>
    <source>
        <strain evidence="3 4">DSM 1709</strain>
    </source>
</reference>
<feature type="region of interest" description="Disordered" evidence="1">
    <location>
        <begin position="82"/>
        <end position="151"/>
    </location>
</feature>
<name>A0A4R2MED0_RUBGE</name>
<feature type="compositionally biased region" description="Low complexity" evidence="1">
    <location>
        <begin position="120"/>
        <end position="132"/>
    </location>
</feature>
<feature type="region of interest" description="Disordered" evidence="1">
    <location>
        <begin position="16"/>
        <end position="39"/>
    </location>
</feature>
<evidence type="ECO:0000256" key="1">
    <source>
        <dbReference type="SAM" id="MobiDB-lite"/>
    </source>
</evidence>
<evidence type="ECO:0000313" key="3">
    <source>
        <dbReference type="EMBL" id="TCP05182.1"/>
    </source>
</evidence>
<dbReference type="GO" id="GO:0015627">
    <property type="term" value="C:type II protein secretion system complex"/>
    <property type="evidence" value="ECO:0007669"/>
    <property type="project" value="InterPro"/>
</dbReference>
<comment type="caution">
    <text evidence="3">The sequence shown here is derived from an EMBL/GenBank/DDBJ whole genome shotgun (WGS) entry which is preliminary data.</text>
</comment>
<sequence length="234" mass="24022">MSYILDALRRADAERERGAVPGLHSQPATQAPAAAPPAPRRGPWIVSAAALAVVALGGAVWWNTQRPPPPAVVVAQAMPTPAAPPAVSAETPPASPAAASAEAEPVPRVGPPRIVPPPATTAEAPPRRAAPAVPAPGPAATPANMPATADARPTTPAAERAIPIEQLSAEQRRGLPQLTIGGAIYSDQPAARMLLVGGQLLHEGDTAAPGVTLERIGPRSAVLRWRTLRYEVPY</sequence>
<dbReference type="AlphaFoldDB" id="A0A4R2MED0"/>
<feature type="compositionally biased region" description="Pro residues" evidence="1">
    <location>
        <begin position="108"/>
        <end position="119"/>
    </location>
</feature>
<evidence type="ECO:0000313" key="4">
    <source>
        <dbReference type="Proteomes" id="UP000295106"/>
    </source>
</evidence>
<gene>
    <name evidence="3" type="ORF">EV684_10154</name>
</gene>
<organism evidence="3 4">
    <name type="scientific">Rubrivivax gelatinosus</name>
    <name type="common">Rhodocyclus gelatinosus</name>
    <name type="synonym">Rhodopseudomonas gelatinosa</name>
    <dbReference type="NCBI Taxonomy" id="28068"/>
    <lineage>
        <taxon>Bacteria</taxon>
        <taxon>Pseudomonadati</taxon>
        <taxon>Pseudomonadota</taxon>
        <taxon>Betaproteobacteria</taxon>
        <taxon>Burkholderiales</taxon>
        <taxon>Sphaerotilaceae</taxon>
        <taxon>Rubrivivax</taxon>
    </lineage>
</organism>
<feature type="compositionally biased region" description="Low complexity" evidence="1">
    <location>
        <begin position="140"/>
        <end position="151"/>
    </location>
</feature>
<proteinExistence type="predicted"/>
<dbReference type="EMBL" id="SLXD01000001">
    <property type="protein sequence ID" value="TCP05182.1"/>
    <property type="molecule type" value="Genomic_DNA"/>
</dbReference>
<accession>A0A4R2MED0</accession>
<dbReference type="OrthoDB" id="5432325at2"/>
<evidence type="ECO:0000259" key="2">
    <source>
        <dbReference type="Pfam" id="PF16537"/>
    </source>
</evidence>